<proteinExistence type="predicted"/>
<feature type="region of interest" description="Disordered" evidence="1">
    <location>
        <begin position="1"/>
        <end position="50"/>
    </location>
</feature>
<keyword evidence="3" id="KW-1185">Reference proteome</keyword>
<evidence type="ECO:0000313" key="2">
    <source>
        <dbReference type="EMBL" id="KAK8169566.1"/>
    </source>
</evidence>
<dbReference type="Proteomes" id="UP001456524">
    <property type="component" value="Unassembled WGS sequence"/>
</dbReference>
<dbReference type="EMBL" id="JBBWUH010000004">
    <property type="protein sequence ID" value="KAK8169566.1"/>
    <property type="molecule type" value="Genomic_DNA"/>
</dbReference>
<feature type="compositionally biased region" description="Polar residues" evidence="1">
    <location>
        <begin position="98"/>
        <end position="108"/>
    </location>
</feature>
<evidence type="ECO:0000256" key="1">
    <source>
        <dbReference type="SAM" id="MobiDB-lite"/>
    </source>
</evidence>
<organism evidence="2 3">
    <name type="scientific">Phyllosticta citrichinensis</name>
    <dbReference type="NCBI Taxonomy" id="1130410"/>
    <lineage>
        <taxon>Eukaryota</taxon>
        <taxon>Fungi</taxon>
        <taxon>Dikarya</taxon>
        <taxon>Ascomycota</taxon>
        <taxon>Pezizomycotina</taxon>
        <taxon>Dothideomycetes</taxon>
        <taxon>Dothideomycetes incertae sedis</taxon>
        <taxon>Botryosphaeriales</taxon>
        <taxon>Phyllostictaceae</taxon>
        <taxon>Phyllosticta</taxon>
    </lineage>
</organism>
<accession>A0ABR1XW12</accession>
<comment type="caution">
    <text evidence="2">The sequence shown here is derived from an EMBL/GenBank/DDBJ whole genome shotgun (WGS) entry which is preliminary data.</text>
</comment>
<name>A0ABR1XW12_9PEZI</name>
<protein>
    <submittedName>
        <fullName evidence="2">Uncharacterized protein</fullName>
    </submittedName>
</protein>
<reference evidence="2 3" key="1">
    <citation type="journal article" date="2022" name="G3 (Bethesda)">
        <title>Enemy or ally: a genomic approach to elucidate the lifestyle of Phyllosticta citrichinaensis.</title>
        <authorList>
            <person name="Buijs V.A."/>
            <person name="Groenewald J.Z."/>
            <person name="Haridas S."/>
            <person name="LaButti K.M."/>
            <person name="Lipzen A."/>
            <person name="Martin F.M."/>
            <person name="Barry K."/>
            <person name="Grigoriev I.V."/>
            <person name="Crous P.W."/>
            <person name="Seidl M.F."/>
        </authorList>
    </citation>
    <scope>NUCLEOTIDE SEQUENCE [LARGE SCALE GENOMIC DNA]</scope>
    <source>
        <strain evidence="2 3">CBS 129764</strain>
    </source>
</reference>
<feature type="region of interest" description="Disordered" evidence="1">
    <location>
        <begin position="87"/>
        <end position="108"/>
    </location>
</feature>
<evidence type="ECO:0000313" key="3">
    <source>
        <dbReference type="Proteomes" id="UP001456524"/>
    </source>
</evidence>
<gene>
    <name evidence="2" type="ORF">IWX90DRAFT_182017</name>
</gene>
<sequence length="374" mass="41876">MSSEHGGDLIGSRVTRSRQSLVPKSRSVPPVFAEDHTRSLPPRHQNSKPELASLRDTVASSIEEDQGDIIGNRWVPEHWDEATILRSKWAPPAPSPRISPNKSDTTTTNQHVNGAATVSALDASKLCTQPNAVQKNAKPKISTLRELDLERIRKLIARVSWKTQFLLSSQQLALDSLPTNTQTRSSYLNPMTMFKLDFFEYYVLLERTLVQLLAFFHISVPKTKAEDGDTFRSRALSAYGHSYHANVLAALDRRDNPLREILGAGDVRKHLETAKAFRNRWKDADIESEGHADAHAWSEDIMKLSLQQMASCVMGALEKAYLLCEEKEIGGREIGADVTVGSTLEENHLEDDAMDMDDAPFEAVEDAMEWEEVE</sequence>